<gene>
    <name evidence="1" type="ORF">SAMN05660923_02640</name>
</gene>
<evidence type="ECO:0000313" key="2">
    <source>
        <dbReference type="Proteomes" id="UP000198828"/>
    </source>
</evidence>
<dbReference type="Proteomes" id="UP000198828">
    <property type="component" value="Unassembled WGS sequence"/>
</dbReference>
<organism evidence="1 2">
    <name type="scientific">Tepidimicrobium xylanilyticum</name>
    <dbReference type="NCBI Taxonomy" id="1123352"/>
    <lineage>
        <taxon>Bacteria</taxon>
        <taxon>Bacillati</taxon>
        <taxon>Bacillota</taxon>
        <taxon>Tissierellia</taxon>
        <taxon>Tissierellales</taxon>
        <taxon>Tepidimicrobiaceae</taxon>
        <taxon>Tepidimicrobium</taxon>
    </lineage>
</organism>
<dbReference type="AlphaFoldDB" id="A0A1H3D926"/>
<evidence type="ECO:0000313" key="1">
    <source>
        <dbReference type="EMBL" id="SDX62895.1"/>
    </source>
</evidence>
<proteinExistence type="predicted"/>
<reference evidence="1 2" key="1">
    <citation type="submission" date="2016-10" db="EMBL/GenBank/DDBJ databases">
        <authorList>
            <person name="de Groot N.N."/>
        </authorList>
    </citation>
    <scope>NUCLEOTIDE SEQUENCE [LARGE SCALE GENOMIC DNA]</scope>
    <source>
        <strain evidence="1 2">DSM 23310</strain>
    </source>
</reference>
<dbReference type="EMBL" id="FNNG01000014">
    <property type="protein sequence ID" value="SDX62895.1"/>
    <property type="molecule type" value="Genomic_DNA"/>
</dbReference>
<keyword evidence="2" id="KW-1185">Reference proteome</keyword>
<protein>
    <submittedName>
        <fullName evidence="1">Uncharacterized protein</fullName>
    </submittedName>
</protein>
<name>A0A1H3D926_9FIRM</name>
<accession>A0A1H3D926</accession>
<sequence>MFIMKHVLVIDSFIPVHQQLQKLGAKLSIICATGRIIGGDNISELVQNALGVDMIDFMGKASIRTKNYGTIGY</sequence>